<dbReference type="STRING" id="604354.TSIB_1253"/>
<keyword evidence="1" id="KW-1133">Transmembrane helix</keyword>
<dbReference type="KEGG" id="tsi:TSIB_1253"/>
<sequence length="166" mass="18886">MTMTLGGVKMKSSDAMTPSSMILGNARRMLLVRYLQSCDGKADLRDIVDFIAKEEGKVDRRHRKSVYVSLVQTHIPKMERAGMIRFDHHVVTLLKIPENVDVYMEMVEKHDISWSAFYAAISVIFGITGLWFNNIPLVIVSGIYLILSIIQHFKTYKVFSSGNSEE</sequence>
<evidence type="ECO:0000259" key="2">
    <source>
        <dbReference type="Pfam" id="PF24035"/>
    </source>
</evidence>
<name>C6A3W2_THESM</name>
<dbReference type="eggNOG" id="arCOG03828">
    <property type="taxonomic scope" value="Archaea"/>
</dbReference>
<feature type="domain" description="DUF7344" evidence="2">
    <location>
        <begin position="22"/>
        <end position="89"/>
    </location>
</feature>
<keyword evidence="1" id="KW-0812">Transmembrane</keyword>
<keyword evidence="1" id="KW-0472">Membrane</keyword>
<evidence type="ECO:0000313" key="3">
    <source>
        <dbReference type="EMBL" id="ACS90307.1"/>
    </source>
</evidence>
<dbReference type="InterPro" id="IPR055768">
    <property type="entry name" value="DUF7344"/>
</dbReference>
<keyword evidence="4" id="KW-1185">Reference proteome</keyword>
<proteinExistence type="predicted"/>
<organism evidence="3 4">
    <name type="scientific">Thermococcus sibiricus (strain DSM 12597 / MM 739)</name>
    <dbReference type="NCBI Taxonomy" id="604354"/>
    <lineage>
        <taxon>Archaea</taxon>
        <taxon>Methanobacteriati</taxon>
        <taxon>Methanobacteriota</taxon>
        <taxon>Thermococci</taxon>
        <taxon>Thermococcales</taxon>
        <taxon>Thermococcaceae</taxon>
        <taxon>Thermococcus</taxon>
    </lineage>
</organism>
<evidence type="ECO:0000313" key="4">
    <source>
        <dbReference type="Proteomes" id="UP000009079"/>
    </source>
</evidence>
<feature type="transmembrane region" description="Helical" evidence="1">
    <location>
        <begin position="112"/>
        <end position="131"/>
    </location>
</feature>
<protein>
    <recommendedName>
        <fullName evidence="2">DUF7344 domain-containing protein</fullName>
    </recommendedName>
</protein>
<dbReference type="EMBL" id="CP001463">
    <property type="protein sequence ID" value="ACS90307.1"/>
    <property type="molecule type" value="Genomic_DNA"/>
</dbReference>
<dbReference type="Proteomes" id="UP000009079">
    <property type="component" value="Chromosome"/>
</dbReference>
<evidence type="ECO:0000256" key="1">
    <source>
        <dbReference type="SAM" id="Phobius"/>
    </source>
</evidence>
<dbReference type="Pfam" id="PF24035">
    <property type="entry name" value="DUF7344"/>
    <property type="match status" value="1"/>
</dbReference>
<dbReference type="HOGENOM" id="CLU_093378_2_0_2"/>
<accession>C6A3W2</accession>
<reference evidence="3 4" key="1">
    <citation type="journal article" date="2009" name="Appl. Environ. Microbiol.">
        <title>Metabolic versatility and indigenous origin of the archaeon Thermococcus sibiricus, isolated from a siberian oil reservoir, as revealed by genome analysis.</title>
        <authorList>
            <person name="Mardanov A.V."/>
            <person name="Ravin N.V."/>
            <person name="Svetlitchnyi V.A."/>
            <person name="Beletsky A.V."/>
            <person name="Miroshnichenko M.L."/>
            <person name="Bonch-Osmolovskaya E.A."/>
            <person name="Skryabin K.G."/>
        </authorList>
    </citation>
    <scope>NUCLEOTIDE SEQUENCE [LARGE SCALE GENOMIC DNA]</scope>
    <source>
        <strain evidence="4">DSM 12597 / MM 739</strain>
    </source>
</reference>
<dbReference type="AlphaFoldDB" id="C6A3W2"/>
<gene>
    <name evidence="3" type="ordered locus">TSIB_1253</name>
</gene>
<feature type="transmembrane region" description="Helical" evidence="1">
    <location>
        <begin position="137"/>
        <end position="153"/>
    </location>
</feature>